<dbReference type="PANTHER" id="PTHR48220">
    <property type="match status" value="1"/>
</dbReference>
<protein>
    <submittedName>
        <fullName evidence="2">WGS project CCBQ000000000 data, contig 00106</fullName>
    </submittedName>
</protein>
<dbReference type="OrthoDB" id="188042at2759"/>
<dbReference type="GO" id="GO:0000329">
    <property type="term" value="C:fungal-type vacuole membrane"/>
    <property type="evidence" value="ECO:0007669"/>
    <property type="project" value="TreeGrafter"/>
</dbReference>
<evidence type="ECO:0000256" key="1">
    <source>
        <dbReference type="SAM" id="SignalP"/>
    </source>
</evidence>
<sequence length="428" mass="49323">MIFRLLLFYIYGTLAVGALLNDPFTSFNFTPPIKSPEDLLDHERTLSDGEIPRYVIDHCPLIHLYTEEKYHPGDIRSFLSHFKLVTADFETVISNPLKITDLKSEYSVSGKTLSSDGLYLHTTEKFEEDPSWLRGTHPEYGTGLTKDASSIVIVVDKGNGWVDAYWFYFYPFNLGPFIMGYGPWGNHIGDWEHSLVRFYKGTPQYIWMSAHGGGASYTYNCIEKKDRWRVTSEGKFDKSEVIKRPLLFSARGTHANYASVGQHAHDVPFFFSALSDFTDRGPLWDPSLRFHGFTYDGESFYEKKGQDIGTSWLYFLGHWGNKQLKASDPRQKWCPVQWKYIDGPRGPAAKNLVRTALCQRSKWFNFWHGCPVRRMIKRGQGLDAERNDLVGDNCGIALYRIRPKWIRSLLRLITWRGAFCAVMDYFTG</sequence>
<feature type="chain" id="PRO_5012475172" evidence="1">
    <location>
        <begin position="16"/>
        <end position="428"/>
    </location>
</feature>
<keyword evidence="1" id="KW-0732">Signal</keyword>
<dbReference type="EMBL" id="CCBQ010000037">
    <property type="protein sequence ID" value="CDO94264.1"/>
    <property type="molecule type" value="Genomic_DNA"/>
</dbReference>
<comment type="caution">
    <text evidence="2">The sequence shown here is derived from an EMBL/GenBank/DDBJ whole genome shotgun (WGS) entry which is preliminary data.</text>
</comment>
<gene>
    <name evidence="2" type="ORF">KLDO_g2537</name>
</gene>
<proteinExistence type="predicted"/>
<dbReference type="InterPro" id="IPR053102">
    <property type="entry name" value="VPS_Associated"/>
</dbReference>
<dbReference type="AlphaFoldDB" id="A0A0A8L7X7"/>
<accession>A0A0A8L7X7</accession>
<dbReference type="Proteomes" id="UP000031516">
    <property type="component" value="Unassembled WGS sequence"/>
</dbReference>
<feature type="signal peptide" evidence="1">
    <location>
        <begin position="1"/>
        <end position="15"/>
    </location>
</feature>
<evidence type="ECO:0000313" key="2">
    <source>
        <dbReference type="EMBL" id="CDO94264.1"/>
    </source>
</evidence>
<evidence type="ECO:0000313" key="3">
    <source>
        <dbReference type="Proteomes" id="UP000031516"/>
    </source>
</evidence>
<reference evidence="2 3" key="1">
    <citation type="submission" date="2014-03" db="EMBL/GenBank/DDBJ databases">
        <title>The genome of Kluyveromyces dobzhanskii.</title>
        <authorList>
            <person name="Nystedt B."/>
            <person name="Astrom S."/>
        </authorList>
    </citation>
    <scope>NUCLEOTIDE SEQUENCE [LARGE SCALE GENOMIC DNA]</scope>
    <source>
        <strain evidence="2 3">CBS 2104</strain>
    </source>
</reference>
<dbReference type="GO" id="GO:0006623">
    <property type="term" value="P:protein targeting to vacuole"/>
    <property type="evidence" value="ECO:0007669"/>
    <property type="project" value="TreeGrafter"/>
</dbReference>
<name>A0A0A8L7X7_9SACH</name>
<dbReference type="PANTHER" id="PTHR48220:SF1">
    <property type="entry name" value="VACUOLAR PROTEIN SORTING-ASSOCIATED PROTEIN 62-RELATED"/>
    <property type="match status" value="1"/>
</dbReference>
<organism evidence="2 3">
    <name type="scientific">Kluyveromyces dobzhanskii CBS 2104</name>
    <dbReference type="NCBI Taxonomy" id="1427455"/>
    <lineage>
        <taxon>Eukaryota</taxon>
        <taxon>Fungi</taxon>
        <taxon>Dikarya</taxon>
        <taxon>Ascomycota</taxon>
        <taxon>Saccharomycotina</taxon>
        <taxon>Saccharomycetes</taxon>
        <taxon>Saccharomycetales</taxon>
        <taxon>Saccharomycetaceae</taxon>
        <taxon>Kluyveromyces</taxon>
    </lineage>
</organism>
<keyword evidence="3" id="KW-1185">Reference proteome</keyword>